<feature type="compositionally biased region" description="Acidic residues" evidence="1">
    <location>
        <begin position="69"/>
        <end position="86"/>
    </location>
</feature>
<dbReference type="KEGG" id="gba:J421_4817"/>
<keyword evidence="3" id="KW-1185">Reference proteome</keyword>
<dbReference type="AlphaFoldDB" id="W0RPD4"/>
<geneLocation type="plasmid" evidence="2 3">
    <name>1</name>
</geneLocation>
<evidence type="ECO:0000313" key="3">
    <source>
        <dbReference type="Proteomes" id="UP000019151"/>
    </source>
</evidence>
<dbReference type="Proteomes" id="UP000019151">
    <property type="component" value="Plasmid 1"/>
</dbReference>
<accession>W0RPD4</accession>
<protein>
    <submittedName>
        <fullName evidence="2">Uncharacterized protein</fullName>
    </submittedName>
</protein>
<organism evidence="2 3">
    <name type="scientific">Gemmatirosa kalamazoonensis</name>
    <dbReference type="NCBI Taxonomy" id="861299"/>
    <lineage>
        <taxon>Bacteria</taxon>
        <taxon>Pseudomonadati</taxon>
        <taxon>Gemmatimonadota</taxon>
        <taxon>Gemmatimonadia</taxon>
        <taxon>Gemmatimonadales</taxon>
        <taxon>Gemmatimonadaceae</taxon>
        <taxon>Gemmatirosa</taxon>
    </lineage>
</organism>
<evidence type="ECO:0000313" key="2">
    <source>
        <dbReference type="EMBL" id="AHG92352.1"/>
    </source>
</evidence>
<dbReference type="OrthoDB" id="129642at2"/>
<proteinExistence type="predicted"/>
<name>W0RPD4_9BACT</name>
<sequence length="86" mass="9809">MACRIYCPQCEWAPGPEDRWICLPGCQCVWNTFETAARCPGCSKQWRVTFCHRCGVGSPHEDWYHDETPAWDDAESDVGEEELVGV</sequence>
<dbReference type="EMBL" id="CP007129">
    <property type="protein sequence ID" value="AHG92352.1"/>
    <property type="molecule type" value="Genomic_DNA"/>
</dbReference>
<feature type="region of interest" description="Disordered" evidence="1">
    <location>
        <begin position="67"/>
        <end position="86"/>
    </location>
</feature>
<reference evidence="2 3" key="1">
    <citation type="journal article" date="2014" name="Genome Announc.">
        <title>Genome Sequence and Methylome of Soil Bacterium Gemmatirosa kalamazoonensis KBS708T, a Member of the Rarely Cultivated Gemmatimonadetes Phylum.</title>
        <authorList>
            <person name="Debruyn J.M."/>
            <person name="Radosevich M."/>
            <person name="Wommack K.E."/>
            <person name="Polson S.W."/>
            <person name="Hauser L.J."/>
            <person name="Fawaz M.N."/>
            <person name="Korlach J."/>
            <person name="Tsai Y.C."/>
        </authorList>
    </citation>
    <scope>NUCLEOTIDE SEQUENCE [LARGE SCALE GENOMIC DNA]</scope>
    <source>
        <strain evidence="2 3">KBS708</strain>
        <plasmid evidence="3">Plasmid 1</plasmid>
    </source>
</reference>
<dbReference type="RefSeq" id="WP_025413696.1">
    <property type="nucleotide sequence ID" value="NZ_CP007129.1"/>
</dbReference>
<dbReference type="InParanoid" id="W0RPD4"/>
<gene>
    <name evidence="2" type="ORF">J421_4817</name>
</gene>
<evidence type="ECO:0000256" key="1">
    <source>
        <dbReference type="SAM" id="MobiDB-lite"/>
    </source>
</evidence>
<keyword evidence="2" id="KW-0614">Plasmid</keyword>
<dbReference type="HOGENOM" id="CLU_2493452_0_0_0"/>